<evidence type="ECO:0000256" key="2">
    <source>
        <dbReference type="ARBA" id="ARBA00009558"/>
    </source>
</evidence>
<name>A0A815W0D5_9BILA</name>
<dbReference type="InterPro" id="IPR000768">
    <property type="entry name" value="ART"/>
</dbReference>
<dbReference type="Proteomes" id="UP000663824">
    <property type="component" value="Unassembled WGS sequence"/>
</dbReference>
<dbReference type="InterPro" id="IPR050999">
    <property type="entry name" value="ADP-ribosyltransferase_ARG"/>
</dbReference>
<keyword evidence="6 10" id="KW-0808">Transferase</keyword>
<dbReference type="EMBL" id="CAJNRE010013465">
    <property type="protein sequence ID" value="CAF2118461.1"/>
    <property type="molecule type" value="Genomic_DNA"/>
</dbReference>
<keyword evidence="3" id="KW-0964">Secreted</keyword>
<dbReference type="Pfam" id="PF01129">
    <property type="entry name" value="ART"/>
    <property type="match status" value="1"/>
</dbReference>
<evidence type="ECO:0000256" key="1">
    <source>
        <dbReference type="ARBA" id="ARBA00004613"/>
    </source>
</evidence>
<dbReference type="GO" id="GO:0005576">
    <property type="term" value="C:extracellular region"/>
    <property type="evidence" value="ECO:0007669"/>
    <property type="project" value="UniProtKB-SubCell"/>
</dbReference>
<comment type="caution">
    <text evidence="11">The sequence shown here is derived from an EMBL/GenBank/DDBJ whole genome shotgun (WGS) entry which is preliminary data.</text>
</comment>
<comment type="catalytic activity">
    <reaction evidence="9 10">
        <text>L-arginyl-[protein] + NAD(+) = N(omega)-(ADP-D-ribosyl)-L-arginyl-[protein] + nicotinamide + H(+)</text>
        <dbReference type="Rhea" id="RHEA:19149"/>
        <dbReference type="Rhea" id="RHEA-COMP:10532"/>
        <dbReference type="Rhea" id="RHEA-COMP:15087"/>
        <dbReference type="ChEBI" id="CHEBI:15378"/>
        <dbReference type="ChEBI" id="CHEBI:17154"/>
        <dbReference type="ChEBI" id="CHEBI:29965"/>
        <dbReference type="ChEBI" id="CHEBI:57540"/>
        <dbReference type="ChEBI" id="CHEBI:142554"/>
        <dbReference type="EC" id="2.4.2.31"/>
    </reaction>
</comment>
<evidence type="ECO:0000256" key="3">
    <source>
        <dbReference type="ARBA" id="ARBA00022525"/>
    </source>
</evidence>
<evidence type="ECO:0000313" key="18">
    <source>
        <dbReference type="Proteomes" id="UP000663866"/>
    </source>
</evidence>
<dbReference type="GO" id="GO:0090729">
    <property type="term" value="F:toxin activity"/>
    <property type="evidence" value="ECO:0007669"/>
    <property type="project" value="UniProtKB-KW"/>
</dbReference>
<dbReference type="Proteomes" id="UP000663856">
    <property type="component" value="Unassembled WGS sequence"/>
</dbReference>
<evidence type="ECO:0000313" key="13">
    <source>
        <dbReference type="EMBL" id="CAF2118461.1"/>
    </source>
</evidence>
<sequence>MATGGGEENATIRRLLRITDVTQEPLQFIVPITGYEGMPLVSLEKAVEPLVPILPAVQSHVYVAKQLCENPADGLTQDESASIMLYTMGWEPLHKCLYCVLNDTLRSREREQKLKPWYLYMRLFLNGLFRLPSLSKTAYRGVKLDLSKNYFEGKTIVWWGFSSCTTAVNVLESELFLGTTGDRTMFTLHCQTAKDIRKHSYHPSEDELLLMAATQFRVISCLNQGNLHIIQLEETRPPHPLLQPVPIVIPPPIKPFSSGK</sequence>
<keyword evidence="10" id="KW-0521">NADP</keyword>
<dbReference type="GO" id="GO:0003950">
    <property type="term" value="F:NAD+ poly-ADP-ribosyltransferase activity"/>
    <property type="evidence" value="ECO:0007669"/>
    <property type="project" value="TreeGrafter"/>
</dbReference>
<evidence type="ECO:0000313" key="12">
    <source>
        <dbReference type="EMBL" id="CAF2105670.1"/>
    </source>
</evidence>
<accession>A0A815W0D5</accession>
<evidence type="ECO:0000256" key="9">
    <source>
        <dbReference type="ARBA" id="ARBA00047597"/>
    </source>
</evidence>
<dbReference type="Proteomes" id="UP000663866">
    <property type="component" value="Unassembled WGS sequence"/>
</dbReference>
<keyword evidence="5 10" id="KW-0328">Glycosyltransferase</keyword>
<protein>
    <recommendedName>
        <fullName evidence="10">NAD(P)(+)--arginine ADP-ribosyltransferase</fullName>
        <ecNumber evidence="10">2.4.2.31</ecNumber>
    </recommendedName>
    <alternativeName>
        <fullName evidence="10">Mono(ADP-ribosyl)transferase</fullName>
    </alternativeName>
</protein>
<keyword evidence="8" id="KW-0843">Virulence</keyword>
<evidence type="ECO:0000256" key="8">
    <source>
        <dbReference type="ARBA" id="ARBA00023026"/>
    </source>
</evidence>
<evidence type="ECO:0000256" key="10">
    <source>
        <dbReference type="RuleBase" id="RU361228"/>
    </source>
</evidence>
<dbReference type="GO" id="GO:0106274">
    <property type="term" value="F:NAD+-protein-arginine ADP-ribosyltransferase activity"/>
    <property type="evidence" value="ECO:0007669"/>
    <property type="project" value="UniProtKB-EC"/>
</dbReference>
<keyword evidence="4" id="KW-0800">Toxin</keyword>
<dbReference type="PANTHER" id="PTHR10339:SF25">
    <property type="entry name" value="SECRETED EXOENZYME S"/>
    <property type="match status" value="1"/>
</dbReference>
<dbReference type="OrthoDB" id="423533at2759"/>
<dbReference type="EMBL" id="CAJNRF010008880">
    <property type="protein sequence ID" value="CAF2105670.1"/>
    <property type="molecule type" value="Genomic_DNA"/>
</dbReference>
<evidence type="ECO:0000256" key="7">
    <source>
        <dbReference type="ARBA" id="ARBA00022695"/>
    </source>
</evidence>
<proteinExistence type="inferred from homology"/>
<evidence type="ECO:0000313" key="16">
    <source>
        <dbReference type="EMBL" id="CAF5131478.1"/>
    </source>
</evidence>
<dbReference type="EMBL" id="CAJOBI010009842">
    <property type="protein sequence ID" value="CAF4147487.1"/>
    <property type="molecule type" value="Genomic_DNA"/>
</dbReference>
<dbReference type="Proteomes" id="UP000681720">
    <property type="component" value="Unassembled WGS sequence"/>
</dbReference>
<dbReference type="PROSITE" id="PS51996">
    <property type="entry name" value="TR_MART"/>
    <property type="match status" value="1"/>
</dbReference>
<dbReference type="Proteomes" id="UP000663834">
    <property type="component" value="Unassembled WGS sequence"/>
</dbReference>
<dbReference type="Gene3D" id="3.90.176.10">
    <property type="entry name" value="Toxin ADP-ribosyltransferase, Chain A, domain 1"/>
    <property type="match status" value="1"/>
</dbReference>
<dbReference type="AlphaFoldDB" id="A0A815W0D5"/>
<evidence type="ECO:0000256" key="6">
    <source>
        <dbReference type="ARBA" id="ARBA00022679"/>
    </source>
</evidence>
<comment type="similarity">
    <text evidence="2 10">Belongs to the Arg-specific ADP-ribosyltransferase family.</text>
</comment>
<gene>
    <name evidence="16" type="ORF">GIL414_LOCUS64037</name>
    <name evidence="11" type="ORF">KQP761_LOCUS16714</name>
    <name evidence="13" type="ORF">MBJ925_LOCUS25485</name>
    <name evidence="15" type="ORF">OVN521_LOCUS28510</name>
    <name evidence="14" type="ORF">SMN809_LOCUS19586</name>
    <name evidence="12" type="ORF">WKI299_LOCUS21306</name>
</gene>
<keyword evidence="18" id="KW-1185">Reference proteome</keyword>
<dbReference type="EC" id="2.4.2.31" evidence="10"/>
<dbReference type="SUPFAM" id="SSF56399">
    <property type="entry name" value="ADP-ribosylation"/>
    <property type="match status" value="1"/>
</dbReference>
<dbReference type="EMBL" id="CAJNOW010008452">
    <property type="protein sequence ID" value="CAF1537285.1"/>
    <property type="molecule type" value="Genomic_DNA"/>
</dbReference>
<keyword evidence="10" id="KW-0520">NAD</keyword>
<evidence type="ECO:0000313" key="15">
    <source>
        <dbReference type="EMBL" id="CAF4241009.1"/>
    </source>
</evidence>
<keyword evidence="7" id="KW-0548">Nucleotidyltransferase</keyword>
<dbReference type="EMBL" id="CAJOBG010008338">
    <property type="protein sequence ID" value="CAF4241009.1"/>
    <property type="molecule type" value="Genomic_DNA"/>
</dbReference>
<evidence type="ECO:0000313" key="17">
    <source>
        <dbReference type="Proteomes" id="UP000663834"/>
    </source>
</evidence>
<evidence type="ECO:0000313" key="11">
    <source>
        <dbReference type="EMBL" id="CAF1537285.1"/>
    </source>
</evidence>
<reference evidence="11" key="1">
    <citation type="submission" date="2021-02" db="EMBL/GenBank/DDBJ databases">
        <authorList>
            <person name="Nowell W R."/>
        </authorList>
    </citation>
    <scope>NUCLEOTIDE SEQUENCE</scope>
</reference>
<organism evidence="11 17">
    <name type="scientific">Rotaria magnacalcarata</name>
    <dbReference type="NCBI Taxonomy" id="392030"/>
    <lineage>
        <taxon>Eukaryota</taxon>
        <taxon>Metazoa</taxon>
        <taxon>Spiralia</taxon>
        <taxon>Gnathifera</taxon>
        <taxon>Rotifera</taxon>
        <taxon>Eurotatoria</taxon>
        <taxon>Bdelloidea</taxon>
        <taxon>Philodinida</taxon>
        <taxon>Philodinidae</taxon>
        <taxon>Rotaria</taxon>
    </lineage>
</organism>
<dbReference type="EMBL" id="CAJOBJ010271514">
    <property type="protein sequence ID" value="CAF5131478.1"/>
    <property type="molecule type" value="Genomic_DNA"/>
</dbReference>
<dbReference type="GO" id="GO:0016779">
    <property type="term" value="F:nucleotidyltransferase activity"/>
    <property type="evidence" value="ECO:0007669"/>
    <property type="project" value="UniProtKB-KW"/>
</dbReference>
<dbReference type="Proteomes" id="UP000676336">
    <property type="component" value="Unassembled WGS sequence"/>
</dbReference>
<evidence type="ECO:0000256" key="4">
    <source>
        <dbReference type="ARBA" id="ARBA00022656"/>
    </source>
</evidence>
<evidence type="ECO:0000313" key="14">
    <source>
        <dbReference type="EMBL" id="CAF4147487.1"/>
    </source>
</evidence>
<evidence type="ECO:0000256" key="5">
    <source>
        <dbReference type="ARBA" id="ARBA00022676"/>
    </source>
</evidence>
<dbReference type="PANTHER" id="PTHR10339">
    <property type="entry name" value="ADP-RIBOSYLTRANSFERASE"/>
    <property type="match status" value="1"/>
</dbReference>
<comment type="subcellular location">
    <subcellularLocation>
        <location evidence="1">Secreted</location>
    </subcellularLocation>
</comment>